<name>A0A078H666_BRANA</name>
<dbReference type="Proteomes" id="UP000028999">
    <property type="component" value="Unassembled WGS sequence"/>
</dbReference>
<dbReference type="Gramene" id="CDY32999">
    <property type="protein sequence ID" value="CDY32999"/>
    <property type="gene ID" value="GSBRNA2T00053220001"/>
</dbReference>
<dbReference type="PaxDb" id="3708-A0A078H666"/>
<sequence length="155" mass="17438">MDPSAGTMARSLRKRQRDGESFSESLNTSHQYRVAYDVREEKEELEWKAAHFYGHVSAQVKRYHDDARSADTTFYHENPANKAPKADSEKTDEEGASDLAAIKARVASFLPIIAFAADINDDKTLEACQVLLEFGERVNNVVLMNSLLLALDFLK</sequence>
<evidence type="ECO:0000313" key="4">
    <source>
        <dbReference type="Proteomes" id="UP000028999"/>
    </source>
</evidence>
<protein>
    <submittedName>
        <fullName evidence="2">(rape) hypothetical protein</fullName>
    </submittedName>
    <submittedName>
        <fullName evidence="3">BnaA10g12050D protein</fullName>
    </submittedName>
</protein>
<reference evidence="3" key="2">
    <citation type="submission" date="2014-06" db="EMBL/GenBank/DDBJ databases">
        <authorList>
            <person name="Genoscope - CEA"/>
        </authorList>
    </citation>
    <scope>NUCLEOTIDE SEQUENCE</scope>
</reference>
<reference evidence="3 4" key="1">
    <citation type="journal article" date="2014" name="Science">
        <title>Plant genetics. Early allopolyploid evolution in the post-Neolithic Brassica napus oilseed genome.</title>
        <authorList>
            <person name="Chalhoub B."/>
            <person name="Denoeud F."/>
            <person name="Liu S."/>
            <person name="Parkin I.A."/>
            <person name="Tang H."/>
            <person name="Wang X."/>
            <person name="Chiquet J."/>
            <person name="Belcram H."/>
            <person name="Tong C."/>
            <person name="Samans B."/>
            <person name="Correa M."/>
            <person name="Da Silva C."/>
            <person name="Just J."/>
            <person name="Falentin C."/>
            <person name="Koh C.S."/>
            <person name="Le Clainche I."/>
            <person name="Bernard M."/>
            <person name="Bento P."/>
            <person name="Noel B."/>
            <person name="Labadie K."/>
            <person name="Alberti A."/>
            <person name="Charles M."/>
            <person name="Arnaud D."/>
            <person name="Guo H."/>
            <person name="Daviaud C."/>
            <person name="Alamery S."/>
            <person name="Jabbari K."/>
            <person name="Zhao M."/>
            <person name="Edger P.P."/>
            <person name="Chelaifa H."/>
            <person name="Tack D."/>
            <person name="Lassalle G."/>
            <person name="Mestiri I."/>
            <person name="Schnel N."/>
            <person name="Le Paslier M.C."/>
            <person name="Fan G."/>
            <person name="Renault V."/>
            <person name="Bayer P.E."/>
            <person name="Golicz A.A."/>
            <person name="Manoli S."/>
            <person name="Lee T.H."/>
            <person name="Thi V.H."/>
            <person name="Chalabi S."/>
            <person name="Hu Q."/>
            <person name="Fan C."/>
            <person name="Tollenaere R."/>
            <person name="Lu Y."/>
            <person name="Battail C."/>
            <person name="Shen J."/>
            <person name="Sidebottom C.H."/>
            <person name="Wang X."/>
            <person name="Canaguier A."/>
            <person name="Chauveau A."/>
            <person name="Berard A."/>
            <person name="Deniot G."/>
            <person name="Guan M."/>
            <person name="Liu Z."/>
            <person name="Sun F."/>
            <person name="Lim Y.P."/>
            <person name="Lyons E."/>
            <person name="Town C.D."/>
            <person name="Bancroft I."/>
            <person name="Wang X."/>
            <person name="Meng J."/>
            <person name="Ma J."/>
            <person name="Pires J.C."/>
            <person name="King G.J."/>
            <person name="Brunel D."/>
            <person name="Delourme R."/>
            <person name="Renard M."/>
            <person name="Aury J.M."/>
            <person name="Adams K.L."/>
            <person name="Batley J."/>
            <person name="Snowdon R.J."/>
            <person name="Tost J."/>
            <person name="Edwards D."/>
            <person name="Zhou Y."/>
            <person name="Hua W."/>
            <person name="Sharpe A.G."/>
            <person name="Paterson A.H."/>
            <person name="Guan C."/>
            <person name="Wincker P."/>
        </authorList>
    </citation>
    <scope>NUCLEOTIDE SEQUENCE [LARGE SCALE GENOMIC DNA]</scope>
    <source>
        <strain evidence="4">cv. Darmor-bzh</strain>
    </source>
</reference>
<evidence type="ECO:0000256" key="1">
    <source>
        <dbReference type="SAM" id="MobiDB-lite"/>
    </source>
</evidence>
<evidence type="ECO:0000313" key="2">
    <source>
        <dbReference type="EMBL" id="CAF2333493.1"/>
    </source>
</evidence>
<feature type="region of interest" description="Disordered" evidence="1">
    <location>
        <begin position="1"/>
        <end position="26"/>
    </location>
</feature>
<dbReference type="AlphaFoldDB" id="A0A078H666"/>
<feature type="region of interest" description="Disordered" evidence="1">
    <location>
        <begin position="71"/>
        <end position="95"/>
    </location>
</feature>
<dbReference type="EMBL" id="HG994364">
    <property type="protein sequence ID" value="CAF2333493.1"/>
    <property type="molecule type" value="Genomic_DNA"/>
</dbReference>
<keyword evidence="4" id="KW-1185">Reference proteome</keyword>
<dbReference type="Proteomes" id="UP001295469">
    <property type="component" value="Chromosome A10"/>
</dbReference>
<gene>
    <name evidence="3" type="primary">BnaA10g12050D</name>
    <name evidence="2" type="ORF">DARMORV10_A10P15990.1</name>
    <name evidence="3" type="ORF">GSBRNA2T00053220001</name>
</gene>
<evidence type="ECO:0000313" key="3">
    <source>
        <dbReference type="EMBL" id="CDY32999.1"/>
    </source>
</evidence>
<proteinExistence type="predicted"/>
<organism evidence="3 4">
    <name type="scientific">Brassica napus</name>
    <name type="common">Rape</name>
    <dbReference type="NCBI Taxonomy" id="3708"/>
    <lineage>
        <taxon>Eukaryota</taxon>
        <taxon>Viridiplantae</taxon>
        <taxon>Streptophyta</taxon>
        <taxon>Embryophyta</taxon>
        <taxon>Tracheophyta</taxon>
        <taxon>Spermatophyta</taxon>
        <taxon>Magnoliopsida</taxon>
        <taxon>eudicotyledons</taxon>
        <taxon>Gunneridae</taxon>
        <taxon>Pentapetalae</taxon>
        <taxon>rosids</taxon>
        <taxon>malvids</taxon>
        <taxon>Brassicales</taxon>
        <taxon>Brassicaceae</taxon>
        <taxon>Brassiceae</taxon>
        <taxon>Brassica</taxon>
    </lineage>
</organism>
<reference evidence="2" key="3">
    <citation type="submission" date="2021-01" db="EMBL/GenBank/DDBJ databases">
        <authorList>
            <consortium name="Genoscope - CEA"/>
            <person name="William W."/>
        </authorList>
    </citation>
    <scope>NUCLEOTIDE SEQUENCE</scope>
</reference>
<dbReference type="EMBL" id="LK032304">
    <property type="protein sequence ID" value="CDY32999.1"/>
    <property type="molecule type" value="Genomic_DNA"/>
</dbReference>
<accession>A0A078H666</accession>